<dbReference type="RefSeq" id="WP_114488792.1">
    <property type="nucleotide sequence ID" value="NZ_CBCSHM010000179.1"/>
</dbReference>
<comment type="caution">
    <text evidence="1">The sequence shown here is derived from an EMBL/GenBank/DDBJ whole genome shotgun (WGS) entry which is preliminary data.</text>
</comment>
<sequence length="109" mass="12707">MAIQMEFLYFHQREFLNAYLKGRLGRSVECALILIKQGKIDDAAIADVTELPMDAIHALKKLPDDCLDDLEDYSEVFDLFGEMFSEWYEKTWVEGLRGCVQRFCETRVC</sequence>
<dbReference type="AlphaFoldDB" id="A0A368TM44"/>
<reference evidence="1 2" key="1">
    <citation type="submission" date="2018-07" db="EMBL/GenBank/DDBJ databases">
        <title>Halomonas rutogse sp. nov., isolated from Lake TangqianCo on Tibetan Plateau.</title>
        <authorList>
            <person name="Lu H."/>
            <person name="Xing P."/>
            <person name="Wu Q."/>
        </authorList>
    </citation>
    <scope>NUCLEOTIDE SEQUENCE [LARGE SCALE GENOMIC DNA]</scope>
    <source>
        <strain evidence="1 2">TQ8S</strain>
    </source>
</reference>
<name>A0A368TM44_9GAMM</name>
<keyword evidence="2" id="KW-1185">Reference proteome</keyword>
<gene>
    <name evidence="1" type="ORF">DU506_21200</name>
</gene>
<dbReference type="Proteomes" id="UP000253204">
    <property type="component" value="Unassembled WGS sequence"/>
</dbReference>
<protein>
    <submittedName>
        <fullName evidence="1">Uncharacterized protein</fullName>
    </submittedName>
</protein>
<proteinExistence type="predicted"/>
<evidence type="ECO:0000313" key="2">
    <source>
        <dbReference type="Proteomes" id="UP000253204"/>
    </source>
</evidence>
<evidence type="ECO:0000313" key="1">
    <source>
        <dbReference type="EMBL" id="RCV85641.1"/>
    </source>
</evidence>
<organism evidence="1 2">
    <name type="scientific">Vreelandella rituensis</name>
    <dbReference type="NCBI Taxonomy" id="2282306"/>
    <lineage>
        <taxon>Bacteria</taxon>
        <taxon>Pseudomonadati</taxon>
        <taxon>Pseudomonadota</taxon>
        <taxon>Gammaproteobacteria</taxon>
        <taxon>Oceanospirillales</taxon>
        <taxon>Halomonadaceae</taxon>
        <taxon>Vreelandella</taxon>
    </lineage>
</organism>
<dbReference type="EMBL" id="QPIJ01000150">
    <property type="protein sequence ID" value="RCV85641.1"/>
    <property type="molecule type" value="Genomic_DNA"/>
</dbReference>
<accession>A0A368TM44</accession>